<evidence type="ECO:0000256" key="16">
    <source>
        <dbReference type="ARBA" id="ARBA00033235"/>
    </source>
</evidence>
<keyword evidence="12 17" id="KW-0598">Phosphotransferase system</keyword>
<dbReference type="InterPro" id="IPR006318">
    <property type="entry name" value="PTS_EI-like"/>
</dbReference>
<evidence type="ECO:0000313" key="27">
    <source>
        <dbReference type="Proteomes" id="UP000324176"/>
    </source>
</evidence>
<dbReference type="InterPro" id="IPR023151">
    <property type="entry name" value="PEP_util_CS"/>
</dbReference>
<dbReference type="OrthoDB" id="9765468at2"/>
<dbReference type="PANTHER" id="PTHR46244">
    <property type="entry name" value="PHOSPHOENOLPYRUVATE-PROTEIN PHOSPHOTRANSFERASE"/>
    <property type="match status" value="1"/>
</dbReference>
<keyword evidence="15 17" id="KW-0460">Magnesium</keyword>
<feature type="active site" description="Proton donor" evidence="18">
    <location>
        <position position="507"/>
    </location>
</feature>
<dbReference type="SUPFAM" id="SSF47831">
    <property type="entry name" value="Enzyme I of the PEP:sugar phosphotransferase system HPr-binding (sub)domain"/>
    <property type="match status" value="1"/>
</dbReference>
<dbReference type="InterPro" id="IPR036637">
    <property type="entry name" value="Phosphohistidine_dom_sf"/>
</dbReference>
<comment type="similarity">
    <text evidence="5 17">Belongs to the PEP-utilizing enzyme family.</text>
</comment>
<evidence type="ECO:0000313" key="26">
    <source>
        <dbReference type="Proteomes" id="UP000034156"/>
    </source>
</evidence>
<dbReference type="SUPFAM" id="SSF51621">
    <property type="entry name" value="Phosphoenolpyruvate/pyruvate domain"/>
    <property type="match status" value="1"/>
</dbReference>
<dbReference type="InterPro" id="IPR000121">
    <property type="entry name" value="PEP_util_C"/>
</dbReference>
<feature type="active site" description="Tele-phosphohistidine intermediate" evidence="18">
    <location>
        <position position="195"/>
    </location>
</feature>
<evidence type="ECO:0000256" key="11">
    <source>
        <dbReference type="ARBA" id="ARBA00022679"/>
    </source>
</evidence>
<dbReference type="PROSITE" id="PS00370">
    <property type="entry name" value="PEP_ENZYMES_PHOS_SITE"/>
    <property type="match status" value="1"/>
</dbReference>
<evidence type="ECO:0000256" key="4">
    <source>
        <dbReference type="ARBA" id="ARBA00004496"/>
    </source>
</evidence>
<comment type="cofactor">
    <cofactor evidence="2 17 20">
        <name>Mg(2+)</name>
        <dbReference type="ChEBI" id="CHEBI:18420"/>
    </cofactor>
</comment>
<reference evidence="24 26" key="2">
    <citation type="journal article" date="2016" name="Genome Announc.">
        <title>Genome Sequence of Nitrosomonas communis Strain Nm2, a Mesophilic Ammonia-Oxidizing Bacterium Isolated from Mediterranean Soil.</title>
        <authorList>
            <person name="Kozlowski J.A."/>
            <person name="Kits K.D."/>
            <person name="Stein L.Y."/>
        </authorList>
    </citation>
    <scope>NUCLEOTIDE SEQUENCE [LARGE SCALE GENOMIC DNA]</scope>
    <source>
        <strain evidence="24 26">Nm2</strain>
    </source>
</reference>
<dbReference type="Gene3D" id="3.50.30.10">
    <property type="entry name" value="Phosphohistidine domain"/>
    <property type="match status" value="1"/>
</dbReference>
<comment type="subcellular location">
    <subcellularLocation>
        <location evidence="4 17">Cytoplasm</location>
    </subcellularLocation>
</comment>
<gene>
    <name evidence="24" type="ORF">AAW31_11075</name>
    <name evidence="25" type="ORF">BCL69_10793</name>
</gene>
<evidence type="ECO:0000256" key="9">
    <source>
        <dbReference type="ARBA" id="ARBA00022490"/>
    </source>
</evidence>
<evidence type="ECO:0000256" key="5">
    <source>
        <dbReference type="ARBA" id="ARBA00007837"/>
    </source>
</evidence>
<comment type="catalytic activity">
    <reaction evidence="1 17">
        <text>L-histidyl-[protein] + phosphoenolpyruvate = N(pros)-phospho-L-histidyl-[protein] + pyruvate</text>
        <dbReference type="Rhea" id="RHEA:23880"/>
        <dbReference type="Rhea" id="RHEA-COMP:9745"/>
        <dbReference type="Rhea" id="RHEA-COMP:9746"/>
        <dbReference type="ChEBI" id="CHEBI:15361"/>
        <dbReference type="ChEBI" id="CHEBI:29979"/>
        <dbReference type="ChEBI" id="CHEBI:58702"/>
        <dbReference type="ChEBI" id="CHEBI:64837"/>
        <dbReference type="EC" id="2.7.3.9"/>
    </reaction>
</comment>
<dbReference type="InterPro" id="IPR040442">
    <property type="entry name" value="Pyrv_kinase-like_dom_sf"/>
</dbReference>
<dbReference type="KEGG" id="nco:AAW31_11075"/>
<organism evidence="24 26">
    <name type="scientific">Nitrosomonas communis</name>
    <dbReference type="NCBI Taxonomy" id="44574"/>
    <lineage>
        <taxon>Bacteria</taxon>
        <taxon>Pseudomonadati</taxon>
        <taxon>Pseudomonadota</taxon>
        <taxon>Betaproteobacteria</taxon>
        <taxon>Nitrosomonadales</taxon>
        <taxon>Nitrosomonadaceae</taxon>
        <taxon>Nitrosomonas</taxon>
    </lineage>
</organism>
<accession>A0A0F7KH73</accession>
<dbReference type="GO" id="GO:0009401">
    <property type="term" value="P:phosphoenolpyruvate-dependent sugar phosphotransferase system"/>
    <property type="evidence" value="ECO:0007669"/>
    <property type="project" value="UniProtKB-KW"/>
</dbReference>
<feature type="domain" description="PEP-utilising enzyme C-terminal" evidence="22">
    <location>
        <begin position="257"/>
        <end position="545"/>
    </location>
</feature>
<dbReference type="SUPFAM" id="SSF52009">
    <property type="entry name" value="Phosphohistidine domain"/>
    <property type="match status" value="1"/>
</dbReference>
<dbReference type="GO" id="GO:0005737">
    <property type="term" value="C:cytoplasm"/>
    <property type="evidence" value="ECO:0007669"/>
    <property type="project" value="UniProtKB-SubCell"/>
</dbReference>
<feature type="binding site" evidence="20">
    <location>
        <position position="436"/>
    </location>
    <ligand>
        <name>Mg(2+)</name>
        <dbReference type="ChEBI" id="CHEBI:18420"/>
    </ligand>
</feature>
<keyword evidence="11 17" id="KW-0808">Transferase</keyword>
<keyword evidence="8 17" id="KW-0813">Transport</keyword>
<dbReference type="EMBL" id="VNHT01000079">
    <property type="protein sequence ID" value="TYP77430.1"/>
    <property type="molecule type" value="Genomic_DNA"/>
</dbReference>
<feature type="domain" description="PEP-utilising enzyme mobile" evidence="21">
    <location>
        <begin position="161"/>
        <end position="231"/>
    </location>
</feature>
<dbReference type="PROSITE" id="PS00742">
    <property type="entry name" value="PEP_ENZYMES_2"/>
    <property type="match status" value="1"/>
</dbReference>
<evidence type="ECO:0000256" key="14">
    <source>
        <dbReference type="ARBA" id="ARBA00022777"/>
    </source>
</evidence>
<comment type="function">
    <text evidence="3 17">General (non sugar-specific) component of the phosphoenolpyruvate-dependent sugar phosphotransferase system (sugar PTS). This major carbohydrate active-transport system catalyzes the phosphorylation of incoming sugar substrates concomitantly with their translocation across the cell membrane. Enzyme I transfers the phosphoryl group from phosphoenolpyruvate (PEP) to the phosphoryl carrier protein (HPr).</text>
</comment>
<dbReference type="Pfam" id="PF00391">
    <property type="entry name" value="PEP-utilizers"/>
    <property type="match status" value="1"/>
</dbReference>
<evidence type="ECO:0000259" key="21">
    <source>
        <dbReference type="Pfam" id="PF00391"/>
    </source>
</evidence>
<dbReference type="GO" id="GO:0008965">
    <property type="term" value="F:phosphoenolpyruvate-protein phosphotransferase activity"/>
    <property type="evidence" value="ECO:0007669"/>
    <property type="project" value="UniProtKB-EC"/>
</dbReference>
<evidence type="ECO:0000256" key="18">
    <source>
        <dbReference type="PIRSR" id="PIRSR000732-1"/>
    </source>
</evidence>
<dbReference type="InterPro" id="IPR015813">
    <property type="entry name" value="Pyrv/PenolPyrv_kinase-like_dom"/>
</dbReference>
<evidence type="ECO:0000256" key="6">
    <source>
        <dbReference type="ARBA" id="ARBA00012232"/>
    </source>
</evidence>
<keyword evidence="13 17" id="KW-0479">Metal-binding</keyword>
<dbReference type="PANTHER" id="PTHR46244:SF3">
    <property type="entry name" value="PHOSPHOENOLPYRUVATE-PROTEIN PHOSPHOTRANSFERASE"/>
    <property type="match status" value="1"/>
</dbReference>
<feature type="domain" description="Phosphotransferase system enzyme I N-terminal" evidence="23">
    <location>
        <begin position="6"/>
        <end position="130"/>
    </location>
</feature>
<dbReference type="PIRSF" id="PIRSF000732">
    <property type="entry name" value="PTS_enzyme_I"/>
    <property type="match status" value="1"/>
</dbReference>
<feature type="binding site" evidence="20">
    <location>
        <position position="460"/>
    </location>
    <ligand>
        <name>Mg(2+)</name>
        <dbReference type="ChEBI" id="CHEBI:18420"/>
    </ligand>
</feature>
<dbReference type="Proteomes" id="UP000034156">
    <property type="component" value="Chromosome"/>
</dbReference>
<proteinExistence type="inferred from homology"/>
<keyword evidence="10 17" id="KW-0762">Sugar transport</keyword>
<evidence type="ECO:0000256" key="1">
    <source>
        <dbReference type="ARBA" id="ARBA00000683"/>
    </source>
</evidence>
<evidence type="ECO:0000259" key="22">
    <source>
        <dbReference type="Pfam" id="PF02896"/>
    </source>
</evidence>
<evidence type="ECO:0000256" key="3">
    <source>
        <dbReference type="ARBA" id="ARBA00002728"/>
    </source>
</evidence>
<evidence type="ECO:0000256" key="17">
    <source>
        <dbReference type="PIRNR" id="PIRNR000732"/>
    </source>
</evidence>
<evidence type="ECO:0000259" key="23">
    <source>
        <dbReference type="Pfam" id="PF05524"/>
    </source>
</evidence>
<evidence type="ECO:0000256" key="2">
    <source>
        <dbReference type="ARBA" id="ARBA00001946"/>
    </source>
</evidence>
<keyword evidence="24" id="KW-0670">Pyruvate</keyword>
<dbReference type="EC" id="2.7.3.9" evidence="6 17"/>
<reference evidence="26" key="1">
    <citation type="submission" date="2015-05" db="EMBL/GenBank/DDBJ databases">
        <title>Draft genome of Nitrosomonas communis strain Nm2.</title>
        <authorList>
            <person name="Kozlowski J.A."/>
            <person name="Kits K.D."/>
            <person name="Stein L.Y."/>
        </authorList>
    </citation>
    <scope>NUCLEOTIDE SEQUENCE [LARGE SCALE GENOMIC DNA]</scope>
    <source>
        <strain evidence="26">Nm2</strain>
    </source>
</reference>
<evidence type="ECO:0000256" key="19">
    <source>
        <dbReference type="PIRSR" id="PIRSR000732-2"/>
    </source>
</evidence>
<evidence type="ECO:0000256" key="7">
    <source>
        <dbReference type="ARBA" id="ARBA00016544"/>
    </source>
</evidence>
<keyword evidence="9 17" id="KW-0963">Cytoplasm</keyword>
<reference evidence="25 27" key="3">
    <citation type="submission" date="2019-07" db="EMBL/GenBank/DDBJ databases">
        <title>Active sludge and wastewater microbial communities from Klosterneuburg, Austria.</title>
        <authorList>
            <person name="Wagner M."/>
        </authorList>
    </citation>
    <scope>NUCLEOTIDE SEQUENCE [LARGE SCALE GENOMIC DNA]</scope>
    <source>
        <strain evidence="25 27">Nm2</strain>
    </source>
</reference>
<keyword evidence="14 17" id="KW-0418">Kinase</keyword>
<feature type="binding site" evidence="19">
    <location>
        <position position="470"/>
    </location>
    <ligand>
        <name>phosphoenolpyruvate</name>
        <dbReference type="ChEBI" id="CHEBI:58702"/>
    </ligand>
</feature>
<feature type="binding site" evidence="19">
    <location>
        <begin position="459"/>
        <end position="460"/>
    </location>
    <ligand>
        <name>phosphoenolpyruvate</name>
        <dbReference type="ChEBI" id="CHEBI:58702"/>
    </ligand>
</feature>
<dbReference type="AlphaFoldDB" id="A0A0F7KH73"/>
<sequence>MSFILHGVGASEGIAIGHAHLASPATLNVAHYLIPKNQIDKEITRLNCAFATVRGEIEKLQSSANQGPTFAEFNAFLELHHMILDDPTLSSAAVECIAQTQCNAEWAVTQQMEVLLSQFEEIEDAYLRERKTDVMQVVERVLKVLLGHPGYIPPPLKHDGNSILVAHDLSPADVMQYKQHQFAAFLTDLGGVTSHTAIIARSLNIPSIVAMHHARQLIYNNDHLIVDGGQGVVIVNPDKYVLAEYRLKQNHLDLEKRKLKRLKSIPTMTLDGTSIELHANIELPQDVEQVKESGATGIGLFRSEFLFLNRDDLPSEDEQFEAYSTVAQNMRGLPVTIRTFDLGADKSLKNSCRSAINPALGLRAIRLSLAEQAMFLTQLRAILRASAYGKIRILIPMLSNDYEISQTLQLLNHAKQNLQDEKKPFDEEIKVGGMIEIPAAALSLEMFMRKLDFLSIGTNDLIQYTLAIDRADDTVAHLYDPLHPSVLWLLARILSTANRANMPISICGEIAGDIQYTRLLLGFGLQQFSMYPAHILPVKHEILKSHLPSITPIIQKILKTDESEKIHGLLSKLNN</sequence>
<evidence type="ECO:0000256" key="13">
    <source>
        <dbReference type="ARBA" id="ARBA00022723"/>
    </source>
</evidence>
<dbReference type="InterPro" id="IPR008731">
    <property type="entry name" value="PTS_EIN"/>
</dbReference>
<evidence type="ECO:0000313" key="24">
    <source>
        <dbReference type="EMBL" id="AKH38209.1"/>
    </source>
</evidence>
<evidence type="ECO:0000313" key="25">
    <source>
        <dbReference type="EMBL" id="TYP77430.1"/>
    </source>
</evidence>
<dbReference type="InterPro" id="IPR024692">
    <property type="entry name" value="PTS_EI"/>
</dbReference>
<dbReference type="Proteomes" id="UP000324176">
    <property type="component" value="Unassembled WGS sequence"/>
</dbReference>
<dbReference type="RefSeq" id="WP_046850267.1">
    <property type="nucleotide sequence ID" value="NZ_CBDIPD010000092.1"/>
</dbReference>
<dbReference type="EMBL" id="CP011451">
    <property type="protein sequence ID" value="AKH38209.1"/>
    <property type="molecule type" value="Genomic_DNA"/>
</dbReference>
<evidence type="ECO:0000256" key="8">
    <source>
        <dbReference type="ARBA" id="ARBA00022448"/>
    </source>
</evidence>
<dbReference type="Gene3D" id="1.10.274.10">
    <property type="entry name" value="PtsI, HPr-binding domain"/>
    <property type="match status" value="1"/>
</dbReference>
<dbReference type="NCBIfam" id="TIGR01417">
    <property type="entry name" value="PTS_I_fam"/>
    <property type="match status" value="1"/>
</dbReference>
<dbReference type="InterPro" id="IPR008279">
    <property type="entry name" value="PEP-util_enz_mobile_dom"/>
</dbReference>
<evidence type="ECO:0000256" key="15">
    <source>
        <dbReference type="ARBA" id="ARBA00022842"/>
    </source>
</evidence>
<dbReference type="InterPro" id="IPR050499">
    <property type="entry name" value="PEP-utilizing_PTS_enzyme"/>
</dbReference>
<dbReference type="PRINTS" id="PR01736">
    <property type="entry name" value="PHPHTRNFRASE"/>
</dbReference>
<dbReference type="GO" id="GO:0016301">
    <property type="term" value="F:kinase activity"/>
    <property type="evidence" value="ECO:0007669"/>
    <property type="project" value="UniProtKB-KW"/>
</dbReference>
<protein>
    <recommendedName>
        <fullName evidence="7 17">Phosphoenolpyruvate-protein phosphotransferase</fullName>
        <ecNumber evidence="6 17">2.7.3.9</ecNumber>
    </recommendedName>
    <alternativeName>
        <fullName evidence="16 17">Phosphotransferase system, enzyme I</fullName>
    </alternativeName>
</protein>
<evidence type="ECO:0000256" key="20">
    <source>
        <dbReference type="PIRSR" id="PIRSR000732-3"/>
    </source>
</evidence>
<name>A0A0F7KH73_9PROT</name>
<evidence type="ECO:0000256" key="12">
    <source>
        <dbReference type="ARBA" id="ARBA00022683"/>
    </source>
</evidence>
<feature type="binding site" evidence="19">
    <location>
        <position position="338"/>
    </location>
    <ligand>
        <name>phosphoenolpyruvate</name>
        <dbReference type="ChEBI" id="CHEBI:58702"/>
    </ligand>
</feature>
<dbReference type="PATRIC" id="fig|44574.3.peg.2706"/>
<dbReference type="InterPro" id="IPR018274">
    <property type="entry name" value="PEP_util_AS"/>
</dbReference>
<keyword evidence="26" id="KW-1185">Reference proteome</keyword>
<dbReference type="Pfam" id="PF02896">
    <property type="entry name" value="PEP-utilizers_C"/>
    <property type="match status" value="1"/>
</dbReference>
<dbReference type="InterPro" id="IPR036618">
    <property type="entry name" value="PtsI_HPr-bd_sf"/>
</dbReference>
<dbReference type="Pfam" id="PF05524">
    <property type="entry name" value="PEP-utilisers_N"/>
    <property type="match status" value="1"/>
</dbReference>
<evidence type="ECO:0000256" key="10">
    <source>
        <dbReference type="ARBA" id="ARBA00022597"/>
    </source>
</evidence>
<dbReference type="GO" id="GO:0046872">
    <property type="term" value="F:metal ion binding"/>
    <property type="evidence" value="ECO:0007669"/>
    <property type="project" value="UniProtKB-KW"/>
</dbReference>
<dbReference type="Gene3D" id="3.20.20.60">
    <property type="entry name" value="Phosphoenolpyruvate-binding domains"/>
    <property type="match status" value="1"/>
</dbReference>
<feature type="binding site" evidence="19">
    <location>
        <position position="302"/>
    </location>
    <ligand>
        <name>phosphoenolpyruvate</name>
        <dbReference type="ChEBI" id="CHEBI:58702"/>
    </ligand>
</feature>